<dbReference type="EMBL" id="SLUN01000009">
    <property type="protein sequence ID" value="TCL70688.1"/>
    <property type="molecule type" value="Genomic_DNA"/>
</dbReference>
<feature type="transmembrane region" description="Helical" evidence="5">
    <location>
        <begin position="9"/>
        <end position="26"/>
    </location>
</feature>
<evidence type="ECO:0000256" key="2">
    <source>
        <dbReference type="ARBA" id="ARBA00008814"/>
    </source>
</evidence>
<dbReference type="AlphaFoldDB" id="A0A4R1RVK7"/>
<sequence length="326" mass="36128">MKKMWNRHPVIFIAIFGLVIGVYITLKPRRTDPPKIPVATEHQEEDRKIFRYLGKEYVLPVKAEKIVVTGALEALEDLLALKVQPAGAMTIGGSFPPLFTAILRDAKPIGERTQPNLEAILKLQPDVILSSDKFPAATAEQLQKIAPTIPISHFPDDGAANLRLLGELTGKQALAEELLKEYQTSLAAAKARLPEKVKDQKVVAVRIRAGNISVYPPQLFFNDLLYTDLGLPVPEELKTAKTQEVISLEKFSAMDPDYIFVQYAVAESPAHPKILDELRQNPVWRNMKAVKNGHVFINVVDPLLQGVSFGGKLEFLKAAVAKLSEE</sequence>
<keyword evidence="3" id="KW-0813">Transport</keyword>
<evidence type="ECO:0000259" key="6">
    <source>
        <dbReference type="PROSITE" id="PS50983"/>
    </source>
</evidence>
<protein>
    <submittedName>
        <fullName evidence="7">Iron complex transport system substrate-binding protein</fullName>
    </submittedName>
</protein>
<comment type="similarity">
    <text evidence="2">Belongs to the bacterial solute-binding protein 8 family.</text>
</comment>
<dbReference type="Proteomes" id="UP000295008">
    <property type="component" value="Unassembled WGS sequence"/>
</dbReference>
<gene>
    <name evidence="7" type="ORF">EDC14_10095</name>
</gene>
<dbReference type="GO" id="GO:0030288">
    <property type="term" value="C:outer membrane-bounded periplasmic space"/>
    <property type="evidence" value="ECO:0007669"/>
    <property type="project" value="TreeGrafter"/>
</dbReference>
<dbReference type="PROSITE" id="PS50983">
    <property type="entry name" value="FE_B12_PBP"/>
    <property type="match status" value="1"/>
</dbReference>
<accession>A0A4R1RVK7</accession>
<dbReference type="SUPFAM" id="SSF53807">
    <property type="entry name" value="Helical backbone' metal receptor"/>
    <property type="match status" value="1"/>
</dbReference>
<keyword evidence="5" id="KW-1133">Transmembrane helix</keyword>
<keyword evidence="5" id="KW-0812">Transmembrane</keyword>
<evidence type="ECO:0000313" key="8">
    <source>
        <dbReference type="Proteomes" id="UP000295008"/>
    </source>
</evidence>
<keyword evidence="4" id="KW-0732">Signal</keyword>
<dbReference type="Gene3D" id="3.40.50.1980">
    <property type="entry name" value="Nitrogenase molybdenum iron protein domain"/>
    <property type="match status" value="2"/>
</dbReference>
<feature type="domain" description="Fe/B12 periplasmic-binding" evidence="6">
    <location>
        <begin position="66"/>
        <end position="326"/>
    </location>
</feature>
<evidence type="ECO:0000256" key="3">
    <source>
        <dbReference type="ARBA" id="ARBA00022448"/>
    </source>
</evidence>
<name>A0A4R1RVK7_HYDET</name>
<evidence type="ECO:0000313" key="7">
    <source>
        <dbReference type="EMBL" id="TCL70688.1"/>
    </source>
</evidence>
<keyword evidence="8" id="KW-1185">Reference proteome</keyword>
<evidence type="ECO:0000256" key="1">
    <source>
        <dbReference type="ARBA" id="ARBA00004196"/>
    </source>
</evidence>
<dbReference type="InterPro" id="IPR002491">
    <property type="entry name" value="ABC_transptr_periplasmic_BD"/>
</dbReference>
<organism evidence="7 8">
    <name type="scientific">Hydrogenispora ethanolica</name>
    <dbReference type="NCBI Taxonomy" id="1082276"/>
    <lineage>
        <taxon>Bacteria</taxon>
        <taxon>Bacillati</taxon>
        <taxon>Bacillota</taxon>
        <taxon>Hydrogenispora</taxon>
    </lineage>
</organism>
<comment type="caution">
    <text evidence="7">The sequence shown here is derived from an EMBL/GenBank/DDBJ whole genome shotgun (WGS) entry which is preliminary data.</text>
</comment>
<keyword evidence="5" id="KW-0472">Membrane</keyword>
<dbReference type="InterPro" id="IPR051313">
    <property type="entry name" value="Bact_iron-sidero_bind"/>
</dbReference>
<dbReference type="PANTHER" id="PTHR30532:SF10">
    <property type="entry name" value="IRON-UPTAKE SYSTEM-BINDING PROTEIN"/>
    <property type="match status" value="1"/>
</dbReference>
<proteinExistence type="inferred from homology"/>
<evidence type="ECO:0000256" key="4">
    <source>
        <dbReference type="ARBA" id="ARBA00022729"/>
    </source>
</evidence>
<dbReference type="PANTHER" id="PTHR30532">
    <property type="entry name" value="IRON III DICITRATE-BINDING PERIPLASMIC PROTEIN"/>
    <property type="match status" value="1"/>
</dbReference>
<comment type="subcellular location">
    <subcellularLocation>
        <location evidence="1">Cell envelope</location>
    </subcellularLocation>
</comment>
<evidence type="ECO:0000256" key="5">
    <source>
        <dbReference type="SAM" id="Phobius"/>
    </source>
</evidence>
<dbReference type="Pfam" id="PF01497">
    <property type="entry name" value="Peripla_BP_2"/>
    <property type="match status" value="1"/>
</dbReference>
<dbReference type="GO" id="GO:1901678">
    <property type="term" value="P:iron coordination entity transport"/>
    <property type="evidence" value="ECO:0007669"/>
    <property type="project" value="UniProtKB-ARBA"/>
</dbReference>
<reference evidence="7 8" key="1">
    <citation type="submission" date="2019-03" db="EMBL/GenBank/DDBJ databases">
        <title>Genomic Encyclopedia of Type Strains, Phase IV (KMG-IV): sequencing the most valuable type-strain genomes for metagenomic binning, comparative biology and taxonomic classification.</title>
        <authorList>
            <person name="Goeker M."/>
        </authorList>
    </citation>
    <scope>NUCLEOTIDE SEQUENCE [LARGE SCALE GENOMIC DNA]</scope>
    <source>
        <strain evidence="7 8">LX-B</strain>
    </source>
</reference>